<dbReference type="InterPro" id="IPR014347">
    <property type="entry name" value="Tautomerase/MIF_sf"/>
</dbReference>
<name>A0A2J7TIR7_METSI</name>
<sequence length="129" mass="14614">MPLIRIDLVEGRTDNELKTLLDAAHDAMFDAFHVPAGDRYQIVQEHPASRMIIEDTGLGFARTAKVVVVQVTTRPRPRDQKVDFYARLARYLQERCGVDPADLMVSCVENTDEDWSFGFGRAQFLTGEL</sequence>
<proteinExistence type="predicted"/>
<evidence type="ECO:0000313" key="1">
    <source>
        <dbReference type="EMBL" id="PNG26663.1"/>
    </source>
</evidence>
<dbReference type="Proteomes" id="UP000236286">
    <property type="component" value="Unassembled WGS sequence"/>
</dbReference>
<comment type="caution">
    <text evidence="1">The sequence shown here is derived from an EMBL/GenBank/DDBJ whole genome shotgun (WGS) entry which is preliminary data.</text>
</comment>
<dbReference type="PANTHER" id="PTHR38460:SF1">
    <property type="entry name" value="TAUTOMERASE YOLI-RELATED"/>
    <property type="match status" value="1"/>
</dbReference>
<dbReference type="Gene3D" id="3.30.429.10">
    <property type="entry name" value="Macrophage Migration Inhibitory Factor"/>
    <property type="match status" value="1"/>
</dbReference>
<dbReference type="RefSeq" id="WP_102842962.1">
    <property type="nucleotide sequence ID" value="NZ_PDZR01000005.1"/>
</dbReference>
<gene>
    <name evidence="1" type="ORF">CR492_06630</name>
</gene>
<evidence type="ECO:0000313" key="2">
    <source>
        <dbReference type="Proteomes" id="UP000236286"/>
    </source>
</evidence>
<dbReference type="PANTHER" id="PTHR38460">
    <property type="entry name" value="TAUTOMERASE YOLI-RELATED"/>
    <property type="match status" value="1"/>
</dbReference>
<protein>
    <submittedName>
        <fullName evidence="1">Tautomerase family protein</fullName>
    </submittedName>
</protein>
<accession>A0A2J7TIR7</accession>
<dbReference type="SUPFAM" id="SSF55331">
    <property type="entry name" value="Tautomerase/MIF"/>
    <property type="match status" value="1"/>
</dbReference>
<dbReference type="OrthoDB" id="9804765at2"/>
<dbReference type="EMBL" id="PDZR01000005">
    <property type="protein sequence ID" value="PNG26663.1"/>
    <property type="molecule type" value="Genomic_DNA"/>
</dbReference>
<reference evidence="1 2" key="1">
    <citation type="submission" date="2017-10" db="EMBL/GenBank/DDBJ databases">
        <title>Genome announcement of Methylocella silvestris TVC from permafrost.</title>
        <authorList>
            <person name="Wang J."/>
            <person name="Geng K."/>
            <person name="Ul-Haque F."/>
            <person name="Crombie A.T."/>
            <person name="Street L.E."/>
            <person name="Wookey P.A."/>
            <person name="Murrell J.C."/>
            <person name="Pratscher J."/>
        </authorList>
    </citation>
    <scope>NUCLEOTIDE SEQUENCE [LARGE SCALE GENOMIC DNA]</scope>
    <source>
        <strain evidence="1 2">TVC</strain>
    </source>
</reference>
<dbReference type="InterPro" id="IPR037479">
    <property type="entry name" value="Tauto_MSAD"/>
</dbReference>
<dbReference type="Pfam" id="PF14552">
    <property type="entry name" value="Tautomerase_2"/>
    <property type="match status" value="1"/>
</dbReference>
<organism evidence="1 2">
    <name type="scientific">Methylocella silvestris</name>
    <dbReference type="NCBI Taxonomy" id="199596"/>
    <lineage>
        <taxon>Bacteria</taxon>
        <taxon>Pseudomonadati</taxon>
        <taxon>Pseudomonadota</taxon>
        <taxon>Alphaproteobacteria</taxon>
        <taxon>Hyphomicrobiales</taxon>
        <taxon>Beijerinckiaceae</taxon>
        <taxon>Methylocella</taxon>
    </lineage>
</organism>
<dbReference type="AlphaFoldDB" id="A0A2J7TIR7"/>